<reference evidence="1" key="2">
    <citation type="submission" date="2025-05" db="UniProtKB">
        <authorList>
            <consortium name="EnsemblMetazoa"/>
        </authorList>
    </citation>
    <scope>IDENTIFICATION</scope>
    <source>
        <strain evidence="1">Foshan</strain>
    </source>
</reference>
<accession>A0ABM1Z4C9</accession>
<sequence>MFTPFCKLETRDHYVPATTPEYQAIGVPLEGSQTDGSYYDTCAISGSFERVGGIYNNAYCSKSVPYYGSDLFPNHWIISVPQTSSGYPESQHFVGSSEDRRYSAVPVSSQYTYESNCVPHAPGSELNLCHYNANEYQESTVVCANDKCSLDGFDGTVFNGSNDVTPGYSETYINRVIDSESRCSGEPEVADNCGFLQDSGSNVERFGLENESDGMRSSSIGGNKGLKMSVTINKAAR</sequence>
<dbReference type="EnsemblMetazoa" id="AALFPA23_014980.R21713">
    <property type="protein sequence ID" value="AALFPA23_014980.P21713"/>
    <property type="gene ID" value="AALFPA23_014980"/>
</dbReference>
<evidence type="ECO:0000313" key="2">
    <source>
        <dbReference type="Proteomes" id="UP000069940"/>
    </source>
</evidence>
<dbReference type="Proteomes" id="UP000069940">
    <property type="component" value="Unassembled WGS sequence"/>
</dbReference>
<reference evidence="2" key="1">
    <citation type="journal article" date="2015" name="Proc. Natl. Acad. Sci. U.S.A.">
        <title>Genome sequence of the Asian Tiger mosquito, Aedes albopictus, reveals insights into its biology, genetics, and evolution.</title>
        <authorList>
            <person name="Chen X.G."/>
            <person name="Jiang X."/>
            <person name="Gu J."/>
            <person name="Xu M."/>
            <person name="Wu Y."/>
            <person name="Deng Y."/>
            <person name="Zhang C."/>
            <person name="Bonizzoni M."/>
            <person name="Dermauw W."/>
            <person name="Vontas J."/>
            <person name="Armbruster P."/>
            <person name="Huang X."/>
            <person name="Yang Y."/>
            <person name="Zhang H."/>
            <person name="He W."/>
            <person name="Peng H."/>
            <person name="Liu Y."/>
            <person name="Wu K."/>
            <person name="Chen J."/>
            <person name="Lirakis M."/>
            <person name="Topalis P."/>
            <person name="Van Leeuwen T."/>
            <person name="Hall A.B."/>
            <person name="Jiang X."/>
            <person name="Thorpe C."/>
            <person name="Mueller R.L."/>
            <person name="Sun C."/>
            <person name="Waterhouse R.M."/>
            <person name="Yan G."/>
            <person name="Tu Z.J."/>
            <person name="Fang X."/>
            <person name="James A.A."/>
        </authorList>
    </citation>
    <scope>NUCLEOTIDE SEQUENCE [LARGE SCALE GENOMIC DNA]</scope>
    <source>
        <strain evidence="2">Foshan</strain>
    </source>
</reference>
<proteinExistence type="predicted"/>
<organism evidence="1 2">
    <name type="scientific">Aedes albopictus</name>
    <name type="common">Asian tiger mosquito</name>
    <name type="synonym">Stegomyia albopicta</name>
    <dbReference type="NCBI Taxonomy" id="7160"/>
    <lineage>
        <taxon>Eukaryota</taxon>
        <taxon>Metazoa</taxon>
        <taxon>Ecdysozoa</taxon>
        <taxon>Arthropoda</taxon>
        <taxon>Hexapoda</taxon>
        <taxon>Insecta</taxon>
        <taxon>Pterygota</taxon>
        <taxon>Neoptera</taxon>
        <taxon>Endopterygota</taxon>
        <taxon>Diptera</taxon>
        <taxon>Nematocera</taxon>
        <taxon>Culicoidea</taxon>
        <taxon>Culicidae</taxon>
        <taxon>Culicinae</taxon>
        <taxon>Aedini</taxon>
        <taxon>Aedes</taxon>
        <taxon>Stegomyia</taxon>
    </lineage>
</organism>
<keyword evidence="2" id="KW-1185">Reference proteome</keyword>
<dbReference type="RefSeq" id="XP_062709337.1">
    <property type="nucleotide sequence ID" value="XM_062853353.1"/>
</dbReference>
<name>A0ABM1Z4C9_AEDAL</name>
<protein>
    <submittedName>
        <fullName evidence="1">Uncharacterized protein</fullName>
    </submittedName>
</protein>
<evidence type="ECO:0000313" key="1">
    <source>
        <dbReference type="EnsemblMetazoa" id="AALFPA23_014980.P21713"/>
    </source>
</evidence>
<dbReference type="GeneID" id="115267169"/>